<evidence type="ECO:0000256" key="1">
    <source>
        <dbReference type="SAM" id="SignalP"/>
    </source>
</evidence>
<accession>A0A7Y9I3G5</accession>
<organism evidence="2 3">
    <name type="scientific">Microlunatus parietis</name>
    <dbReference type="NCBI Taxonomy" id="682979"/>
    <lineage>
        <taxon>Bacteria</taxon>
        <taxon>Bacillati</taxon>
        <taxon>Actinomycetota</taxon>
        <taxon>Actinomycetes</taxon>
        <taxon>Propionibacteriales</taxon>
        <taxon>Propionibacteriaceae</taxon>
        <taxon>Microlunatus</taxon>
    </lineage>
</organism>
<feature type="signal peptide" evidence="1">
    <location>
        <begin position="1"/>
        <end position="18"/>
    </location>
</feature>
<dbReference type="AlphaFoldDB" id="A0A7Y9I3G5"/>
<reference evidence="2 3" key="1">
    <citation type="submission" date="2020-07" db="EMBL/GenBank/DDBJ databases">
        <title>Sequencing the genomes of 1000 actinobacteria strains.</title>
        <authorList>
            <person name="Klenk H.-P."/>
        </authorList>
    </citation>
    <scope>NUCLEOTIDE SEQUENCE [LARGE SCALE GENOMIC DNA]</scope>
    <source>
        <strain evidence="2 3">DSM 22083</strain>
    </source>
</reference>
<evidence type="ECO:0000313" key="3">
    <source>
        <dbReference type="Proteomes" id="UP000569914"/>
    </source>
</evidence>
<gene>
    <name evidence="2" type="ORF">BKA15_000558</name>
</gene>
<keyword evidence="3" id="KW-1185">Reference proteome</keyword>
<proteinExistence type="predicted"/>
<evidence type="ECO:0000313" key="2">
    <source>
        <dbReference type="EMBL" id="NYE69229.1"/>
    </source>
</evidence>
<keyword evidence="1" id="KW-0732">Signal</keyword>
<dbReference type="PROSITE" id="PS51257">
    <property type="entry name" value="PROKAR_LIPOPROTEIN"/>
    <property type="match status" value="1"/>
</dbReference>
<comment type="caution">
    <text evidence="2">The sequence shown here is derived from an EMBL/GenBank/DDBJ whole genome shotgun (WGS) entry which is preliminary data.</text>
</comment>
<feature type="chain" id="PRO_5039007121" evidence="1">
    <location>
        <begin position="19"/>
        <end position="109"/>
    </location>
</feature>
<protein>
    <submittedName>
        <fullName evidence="2">Uncharacterized protein</fullName>
    </submittedName>
</protein>
<dbReference type="EMBL" id="JACCBU010000001">
    <property type="protein sequence ID" value="NYE69229.1"/>
    <property type="molecule type" value="Genomic_DNA"/>
</dbReference>
<name>A0A7Y9I3G5_9ACTN</name>
<dbReference type="RefSeq" id="WP_179747982.1">
    <property type="nucleotide sequence ID" value="NZ_JACCBU010000001.1"/>
</dbReference>
<dbReference type="Proteomes" id="UP000569914">
    <property type="component" value="Unassembled WGS sequence"/>
</dbReference>
<sequence>MKRILTLLVAGVATLSFAGCAEAGISAGDAYAIGCPAVDSAAATGSVANKATLAGLRALRDSRQLDADGQAWVEATITLLENPKEVPAEAKKLIIDGCAENGHPLSNLG</sequence>